<sequence>MAWTPPSKPGDSDPLLPFARKHLSRFSYGATLKGTTSEVLDADYLAAQHQFKVNRHAEVIRGLKPGPDLDPASDAFDWATKKQLGLLDASPSTPAPTGPRHPAFVFRGTGGIIGQDYVSRVCQGAADLVEEINTPWAATMGGIPVGASGGFGDPSMWRAVQEAFTAAKAEFTRRRTANPNMKAVIGGYSAGAVVAALLRQWVLANYPDNYLCSFSLGDPTRPEGGSFYGGIDPGGHGISSWLFGDPTDYRHCWLTNVSDPNRPDMYGRVPKGATGKIMQDAFDMVTHVEFSDPIETARQIIPVIPQIAADAGIGIPDALGALAAGIPGLIGWGLPLLTGALGGLIGGGNPDTLTGTAAAAKAGQIALTFALDSPPTRAHITYEFAEVWPGQTYLGLAIQHVRDWCTRTPALAA</sequence>
<organism evidence="1 2">
    <name type="scientific">Mycobacteroides franklinii</name>
    <dbReference type="NCBI Taxonomy" id="948102"/>
    <lineage>
        <taxon>Bacteria</taxon>
        <taxon>Bacillati</taxon>
        <taxon>Actinomycetota</taxon>
        <taxon>Actinomycetes</taxon>
        <taxon>Mycobacteriales</taxon>
        <taxon>Mycobacteriaceae</taxon>
        <taxon>Mycobacteroides</taxon>
    </lineage>
</organism>
<dbReference type="SUPFAM" id="SSF53474">
    <property type="entry name" value="alpha/beta-Hydrolases"/>
    <property type="match status" value="1"/>
</dbReference>
<gene>
    <name evidence="1" type="ORF">EJ571_01530</name>
</gene>
<dbReference type="AlphaFoldDB" id="A0A4R5PGA6"/>
<dbReference type="Gene3D" id="3.40.50.1820">
    <property type="entry name" value="alpha/beta hydrolase"/>
    <property type="match status" value="1"/>
</dbReference>
<evidence type="ECO:0000313" key="1">
    <source>
        <dbReference type="EMBL" id="TDH25319.1"/>
    </source>
</evidence>
<dbReference type="InterPro" id="IPR029058">
    <property type="entry name" value="AB_hydrolase_fold"/>
</dbReference>
<comment type="caution">
    <text evidence="1">The sequence shown here is derived from an EMBL/GenBank/DDBJ whole genome shotgun (WGS) entry which is preliminary data.</text>
</comment>
<proteinExistence type="predicted"/>
<dbReference type="RefSeq" id="WP_078336038.1">
    <property type="nucleotide sequence ID" value="NZ_MAFQ01000015.1"/>
</dbReference>
<protein>
    <recommendedName>
        <fullName evidence="3">Lysin B</fullName>
    </recommendedName>
</protein>
<evidence type="ECO:0000313" key="2">
    <source>
        <dbReference type="Proteomes" id="UP000295627"/>
    </source>
</evidence>
<reference evidence="1 2" key="1">
    <citation type="journal article" date="2019" name="Sci. Rep.">
        <title>Extended insight into the Mycobacterium chelonae-abscessus complex through whole genome sequencing of Mycobacterium salmoniphilum outbreak and Mycobacterium salmoniphilum-like strains.</title>
        <authorList>
            <person name="Behra P.R.K."/>
            <person name="Das S."/>
            <person name="Pettersson B.M.F."/>
            <person name="Shirreff L."/>
            <person name="DuCote T."/>
            <person name="Jacobsson K.G."/>
            <person name="Ennis D.G."/>
            <person name="Kirsebom L.A."/>
        </authorList>
    </citation>
    <scope>NUCLEOTIDE SEQUENCE [LARGE SCALE GENOMIC DNA]</scope>
    <source>
        <strain evidence="1 2">DSM 45524</strain>
    </source>
</reference>
<name>A0A4R5PGA6_9MYCO</name>
<evidence type="ECO:0008006" key="3">
    <source>
        <dbReference type="Google" id="ProtNLM"/>
    </source>
</evidence>
<dbReference type="Proteomes" id="UP000295627">
    <property type="component" value="Unassembled WGS sequence"/>
</dbReference>
<dbReference type="EMBL" id="RXLR01000006">
    <property type="protein sequence ID" value="TDH25319.1"/>
    <property type="molecule type" value="Genomic_DNA"/>
</dbReference>
<accession>A0A4R5PGA6</accession>